<feature type="transmembrane region" description="Helical" evidence="2">
    <location>
        <begin position="288"/>
        <end position="305"/>
    </location>
</feature>
<feature type="transmembrane region" description="Helical" evidence="2">
    <location>
        <begin position="393"/>
        <end position="412"/>
    </location>
</feature>
<feature type="compositionally biased region" description="Basic and acidic residues" evidence="1">
    <location>
        <begin position="58"/>
        <end position="78"/>
    </location>
</feature>
<name>A0A0L1JJ94_9RHOB</name>
<feature type="transmembrane region" description="Helical" evidence="2">
    <location>
        <begin position="326"/>
        <end position="359"/>
    </location>
</feature>
<keyword evidence="4" id="KW-1185">Reference proteome</keyword>
<gene>
    <name evidence="3" type="ORF">ATO11_20850</name>
</gene>
<reference evidence="3 4" key="1">
    <citation type="journal article" date="2015" name="Int. J. Syst. Evol. Microbiol.">
        <title>Aestuariivita atlantica sp. nov., isolated from deep sea sediment of the Atlantic Ocean.</title>
        <authorList>
            <person name="Li G."/>
            <person name="Lai Q."/>
            <person name="Du Y."/>
            <person name="Liu X."/>
            <person name="Sun F."/>
            <person name="Shao Z."/>
        </authorList>
    </citation>
    <scope>NUCLEOTIDE SEQUENCE [LARGE SCALE GENOMIC DNA]</scope>
    <source>
        <strain evidence="3 4">22II-S11-z3</strain>
    </source>
</reference>
<dbReference type="EMBL" id="AQQZ01000033">
    <property type="protein sequence ID" value="KNG91782.1"/>
    <property type="molecule type" value="Genomic_DNA"/>
</dbReference>
<feature type="transmembrane region" description="Helical" evidence="2">
    <location>
        <begin position="448"/>
        <end position="465"/>
    </location>
</feature>
<feature type="region of interest" description="Disordered" evidence="1">
    <location>
        <begin position="58"/>
        <end position="79"/>
    </location>
</feature>
<feature type="transmembrane region" description="Helical" evidence="2">
    <location>
        <begin position="117"/>
        <end position="142"/>
    </location>
</feature>
<keyword evidence="2" id="KW-0472">Membrane</keyword>
<accession>A0A0L1JJ94</accession>
<evidence type="ECO:0000313" key="3">
    <source>
        <dbReference type="EMBL" id="KNG91782.1"/>
    </source>
</evidence>
<keyword evidence="2" id="KW-1133">Transmembrane helix</keyword>
<evidence type="ECO:0000313" key="4">
    <source>
        <dbReference type="Proteomes" id="UP000036938"/>
    </source>
</evidence>
<feature type="transmembrane region" description="Helical" evidence="2">
    <location>
        <begin position="216"/>
        <end position="240"/>
    </location>
</feature>
<sequence>MDANNRGIDVRTVQVWFQANDNGISDKNIHWLARIFGCNDPVETSRWQSELKASKERLTTERRARRRVTTEPDREASGRVEGQMIRANESPGEIEAPLDQQELEYQKISLAGRAECLFLDGAPFGMVVTMWASVAVLLYIGYLLGAHDVTYSPVKDVEKQVGLFWSPNWLLDKLVWLPLIVFTVSSLVTSWKEQWRPLMVAESSDTTQSCSWDEKLALYSSSFVGITLVCFFIVFLLQWYGSYLQPLMQNDAGSRVIDWLLISIERPDVMSANQGMAASMYANLLSGIAYWYCFSGLMLLYIVSMDFKDISGRLRTGMKSNKSLEVLHIADSIVSGIFRCAVFSLLASIGIKLVAVYLMTDSENLMRWLVLDAGALIDVNDVSWTWFDKNPSASITSFFVMFIPVFVFFLCASQIRGSVRSLLTAKRAGNGDSIGPVGAAAKNTMKTWLSWAGVILLLVVNFWLIGRFTGFSVLLLTSCCAALFCVAGSQTSHATRDLMRKEELREAHGK</sequence>
<dbReference type="AlphaFoldDB" id="A0A0L1JJ94"/>
<proteinExistence type="predicted"/>
<dbReference type="Proteomes" id="UP000036938">
    <property type="component" value="Unassembled WGS sequence"/>
</dbReference>
<feature type="transmembrane region" description="Helical" evidence="2">
    <location>
        <begin position="471"/>
        <end position="491"/>
    </location>
</feature>
<feature type="transmembrane region" description="Helical" evidence="2">
    <location>
        <begin position="174"/>
        <end position="191"/>
    </location>
</feature>
<protein>
    <recommendedName>
        <fullName evidence="5">Transmembrane protein</fullName>
    </recommendedName>
</protein>
<keyword evidence="2" id="KW-0812">Transmembrane</keyword>
<evidence type="ECO:0008006" key="5">
    <source>
        <dbReference type="Google" id="ProtNLM"/>
    </source>
</evidence>
<organism evidence="3 4">
    <name type="scientific">Pseudaestuariivita atlantica</name>
    <dbReference type="NCBI Taxonomy" id="1317121"/>
    <lineage>
        <taxon>Bacteria</taxon>
        <taxon>Pseudomonadati</taxon>
        <taxon>Pseudomonadota</taxon>
        <taxon>Alphaproteobacteria</taxon>
        <taxon>Rhodobacterales</taxon>
        <taxon>Paracoccaceae</taxon>
        <taxon>Pseudaestuariivita</taxon>
    </lineage>
</organism>
<evidence type="ECO:0000256" key="2">
    <source>
        <dbReference type="SAM" id="Phobius"/>
    </source>
</evidence>
<comment type="caution">
    <text evidence="3">The sequence shown here is derived from an EMBL/GenBank/DDBJ whole genome shotgun (WGS) entry which is preliminary data.</text>
</comment>
<evidence type="ECO:0000256" key="1">
    <source>
        <dbReference type="SAM" id="MobiDB-lite"/>
    </source>
</evidence>